<comment type="caution">
    <text evidence="8">The sequence shown here is derived from an EMBL/GenBank/DDBJ whole genome shotgun (WGS) entry which is preliminary data.</text>
</comment>
<keyword evidence="4 6" id="KW-0472">Membrane</keyword>
<evidence type="ECO:0000313" key="8">
    <source>
        <dbReference type="EMBL" id="CAK9118790.1"/>
    </source>
</evidence>
<dbReference type="Gene3D" id="3.30.750.24">
    <property type="entry name" value="STAS domain"/>
    <property type="match status" value="1"/>
</dbReference>
<dbReference type="SUPFAM" id="SSF52091">
    <property type="entry name" value="SpoIIaa-like"/>
    <property type="match status" value="1"/>
</dbReference>
<protein>
    <recommendedName>
        <fullName evidence="7">STAS domain-containing protein</fullName>
    </recommendedName>
</protein>
<keyword evidence="3 6" id="KW-1133">Transmembrane helix</keyword>
<name>A0ABP0T2W3_9DINO</name>
<reference evidence="8 9" key="1">
    <citation type="submission" date="2024-02" db="EMBL/GenBank/DDBJ databases">
        <authorList>
            <person name="Chen Y."/>
            <person name="Shah S."/>
            <person name="Dougan E. K."/>
            <person name="Thang M."/>
            <person name="Chan C."/>
        </authorList>
    </citation>
    <scope>NUCLEOTIDE SEQUENCE [LARGE SCALE GENOMIC DNA]</scope>
</reference>
<feature type="region of interest" description="Disordered" evidence="5">
    <location>
        <begin position="447"/>
        <end position="487"/>
    </location>
</feature>
<feature type="transmembrane region" description="Helical" evidence="6">
    <location>
        <begin position="963"/>
        <end position="993"/>
    </location>
</feature>
<dbReference type="Pfam" id="PF01740">
    <property type="entry name" value="STAS"/>
    <property type="match status" value="1"/>
</dbReference>
<evidence type="ECO:0000256" key="3">
    <source>
        <dbReference type="ARBA" id="ARBA00022989"/>
    </source>
</evidence>
<sequence>MCLRCRRDLIYFLFLVERKGSLVVALEQVQLLYFIRPEKLLGMPWGVESMPNYRSFQNVEISAVLMMVVLYPQVKSKFKGHYKRDKVNDQELDHMENQFRVLADNLLMVAVGNPLDKDIIFKGDKAYNRALAHNLCQHKNKEANDVEPEKQVKEDDNTPAGDSGGTTASAELGGLVGQAAALLKSLHSVTLKAINVKSLDMGTGAALGESLGDQGERQEDEEQPSGGGVQPDSQGPTEGAVGDPAAELGEEAQEEEEQDILNPDMDYDEAVQPNMEAEELRPLPDAGPEVALQLEEEPQSTTGFESYNGGGFFAFVNFAQSYIRRFVHFQAPEGGTRETEVVAEVTEVVTEAKKKAKMVDAVTKVAKLALCMAGCGREWLGQDEPEEVHYTTSQVTQAAMDEGTYDVTRPPILVTSDGLRVLRPEEVDTETQTIRLIPNARFLEGASAAKAPPVKQPPVPTQRGYGSGASSSASSRPSQAAARGQAALTASKAAGSFMQGVSKSGSVATGGPMAPPTMERRQQAATDRPWNRPGKAPPTMLMRPTGGMMDDQVEFQDSVFWTPQVLDAVQDVIEEEALFYKPVHKSDKWDYIDMDGVRWLIRVTLAWKGQEWHRRVLIDSDWRRSEITGPAMSNCPYLVTCPDITFTLFMQAGQISVKHHHVEDDFSQAAAGLALRLNALLLGLTFWLLGKLHVMAALRYLPYPVVAGFLAMIGAAVVKGAFIILLSDPDNESRYFSTVVSIAFASCVLGLKLKGIRTSFSAPVLILSLLAIFYGWAFCTGRAHPDLAKEGWISPPSGHEGQPLQIFSDTMPESWYEGCRLLWAAWPSFASFLLALVAIIMRALTIIAIESAYADSPYSVDHEMSSLGTATLVGGVLGGVPMNATSAMTDLNKEGVKGDSVTARYTVAIITLLHLAMWGSGFPLVDYLPRFLLGGLLMQMGGGMLMDWAVLVQRRLQWTGRAVILLMISTSLLSDMTHGIVVGTFLALVSVIFRFSKLEVLKYHVCGVHFRSGELYSSAQRAILKKYGGETEVVGLTGFVFEGVAISLAMYLKEAIRHPDGEKPKMLIIDCAACQGINDSAMSHLAKVAQDCREIGVQLVFCSLSPFDEELLSSWALEDHGCRIMPSVTDALSEAERQILQEMSHPVTPVRRTIDEHAKVRALTRWVGQAVAQDLLSTGAWYEVIAGQEITCQDEVMTTVFLAVPGLSDVQMEVQTGTQNRPAKLLRTSQGAICPAEALIGSHCRGKWIAVASSCGLMIPEVQALNEETREALLTLGLHQQLLESDQLSAMYTLSKGGGWRGVTFDARTNKRLSKAFGSFGPRRRSSYSKRQSYTRVGSKLDKLEASNGVASMSRNRLTTDGADGNIEVAAVLDFQRFVSDSGRLSVEFDEEAAKELSDEEPNPSNTNMMLNRYSVGANLANLMGRTSVGDLEFKHDDSNADDS</sequence>
<feature type="transmembrane region" description="Helical" evidence="6">
    <location>
        <begin position="701"/>
        <end position="726"/>
    </location>
</feature>
<dbReference type="PANTHER" id="PTHR43310">
    <property type="entry name" value="SULFATE TRANSPORTER YBAR-RELATED"/>
    <property type="match status" value="1"/>
</dbReference>
<feature type="region of interest" description="Disordered" evidence="5">
    <location>
        <begin position="139"/>
        <end position="169"/>
    </location>
</feature>
<dbReference type="InterPro" id="IPR036513">
    <property type="entry name" value="STAS_dom_sf"/>
</dbReference>
<gene>
    <name evidence="8" type="ORF">CCMP2556_LOCUS55786</name>
</gene>
<feature type="transmembrane region" description="Helical" evidence="6">
    <location>
        <begin position="759"/>
        <end position="779"/>
    </location>
</feature>
<evidence type="ECO:0000256" key="6">
    <source>
        <dbReference type="SAM" id="Phobius"/>
    </source>
</evidence>
<keyword evidence="2 6" id="KW-0812">Transmembrane</keyword>
<dbReference type="PANTHER" id="PTHR43310:SF2">
    <property type="entry name" value="SLC26A_SULP TRANSPORTER DOMAIN-CONTAINING PROTEIN"/>
    <property type="match status" value="1"/>
</dbReference>
<feature type="compositionally biased region" description="Acidic residues" evidence="5">
    <location>
        <begin position="248"/>
        <end position="258"/>
    </location>
</feature>
<dbReference type="EMBL" id="CAXAMN010029127">
    <property type="protein sequence ID" value="CAK9118790.1"/>
    <property type="molecule type" value="Genomic_DNA"/>
</dbReference>
<feature type="region of interest" description="Disordered" evidence="5">
    <location>
        <begin position="501"/>
        <end position="537"/>
    </location>
</feature>
<feature type="transmembrane region" description="Helical" evidence="6">
    <location>
        <begin position="735"/>
        <end position="753"/>
    </location>
</feature>
<organism evidence="8 9">
    <name type="scientific">Durusdinium trenchii</name>
    <dbReference type="NCBI Taxonomy" id="1381693"/>
    <lineage>
        <taxon>Eukaryota</taxon>
        <taxon>Sar</taxon>
        <taxon>Alveolata</taxon>
        <taxon>Dinophyceae</taxon>
        <taxon>Suessiales</taxon>
        <taxon>Symbiodiniaceae</taxon>
        <taxon>Durusdinium</taxon>
    </lineage>
</organism>
<dbReference type="InterPro" id="IPR002645">
    <property type="entry name" value="STAS_dom"/>
</dbReference>
<feature type="domain" description="STAS" evidence="7">
    <location>
        <begin position="1033"/>
        <end position="1135"/>
    </location>
</feature>
<evidence type="ECO:0000256" key="5">
    <source>
        <dbReference type="SAM" id="MobiDB-lite"/>
    </source>
</evidence>
<evidence type="ECO:0000256" key="4">
    <source>
        <dbReference type="ARBA" id="ARBA00023136"/>
    </source>
</evidence>
<feature type="region of interest" description="Disordered" evidence="5">
    <location>
        <begin position="205"/>
        <end position="258"/>
    </location>
</feature>
<dbReference type="Proteomes" id="UP001642484">
    <property type="component" value="Unassembled WGS sequence"/>
</dbReference>
<evidence type="ECO:0000313" key="9">
    <source>
        <dbReference type="Proteomes" id="UP001642484"/>
    </source>
</evidence>
<evidence type="ECO:0000256" key="1">
    <source>
        <dbReference type="ARBA" id="ARBA00004141"/>
    </source>
</evidence>
<dbReference type="InterPro" id="IPR052706">
    <property type="entry name" value="Membrane-Transporter-like"/>
</dbReference>
<feature type="transmembrane region" description="Helical" evidence="6">
    <location>
        <begin position="905"/>
        <end position="925"/>
    </location>
</feature>
<feature type="transmembrane region" description="Helical" evidence="6">
    <location>
        <begin position="669"/>
        <end position="689"/>
    </location>
</feature>
<proteinExistence type="predicted"/>
<feature type="transmembrane region" description="Helical" evidence="6">
    <location>
        <begin position="931"/>
        <end position="951"/>
    </location>
</feature>
<dbReference type="PROSITE" id="PS50801">
    <property type="entry name" value="STAS"/>
    <property type="match status" value="1"/>
</dbReference>
<accession>A0ABP0T2W3</accession>
<dbReference type="Pfam" id="PF00916">
    <property type="entry name" value="Sulfate_transp"/>
    <property type="match status" value="1"/>
</dbReference>
<feature type="transmembrane region" description="Helical" evidence="6">
    <location>
        <begin position="821"/>
        <end position="844"/>
    </location>
</feature>
<keyword evidence="9" id="KW-1185">Reference proteome</keyword>
<feature type="compositionally biased region" description="Low complexity" evidence="5">
    <location>
        <begin position="462"/>
        <end position="487"/>
    </location>
</feature>
<comment type="subcellular location">
    <subcellularLocation>
        <location evidence="1">Membrane</location>
        <topology evidence="1">Multi-pass membrane protein</topology>
    </subcellularLocation>
</comment>
<dbReference type="InterPro" id="IPR011547">
    <property type="entry name" value="SLC26A/SulP_dom"/>
</dbReference>
<feature type="compositionally biased region" description="Basic and acidic residues" evidence="5">
    <location>
        <begin position="139"/>
        <end position="156"/>
    </location>
</feature>
<evidence type="ECO:0000256" key="2">
    <source>
        <dbReference type="ARBA" id="ARBA00022692"/>
    </source>
</evidence>
<evidence type="ECO:0000259" key="7">
    <source>
        <dbReference type="PROSITE" id="PS50801"/>
    </source>
</evidence>